<name>A0A177C994_9PLEO</name>
<feature type="compositionally biased region" description="Low complexity" evidence="1">
    <location>
        <begin position="291"/>
        <end position="301"/>
    </location>
</feature>
<dbReference type="GeneID" id="28768482"/>
<feature type="transmembrane region" description="Helical" evidence="2">
    <location>
        <begin position="54"/>
        <end position="73"/>
    </location>
</feature>
<accession>A0A177C994</accession>
<organism evidence="3 4">
    <name type="scientific">Paraphaeosphaeria sporulosa</name>
    <dbReference type="NCBI Taxonomy" id="1460663"/>
    <lineage>
        <taxon>Eukaryota</taxon>
        <taxon>Fungi</taxon>
        <taxon>Dikarya</taxon>
        <taxon>Ascomycota</taxon>
        <taxon>Pezizomycotina</taxon>
        <taxon>Dothideomycetes</taxon>
        <taxon>Pleosporomycetidae</taxon>
        <taxon>Pleosporales</taxon>
        <taxon>Massarineae</taxon>
        <taxon>Didymosphaeriaceae</taxon>
        <taxon>Paraphaeosphaeria</taxon>
    </lineage>
</organism>
<reference evidence="3 4" key="1">
    <citation type="submission" date="2016-05" db="EMBL/GenBank/DDBJ databases">
        <title>Comparative analysis of secretome profiles of manganese(II)-oxidizing ascomycete fungi.</title>
        <authorList>
            <consortium name="DOE Joint Genome Institute"/>
            <person name="Zeiner C.A."/>
            <person name="Purvine S.O."/>
            <person name="Zink E.M."/>
            <person name="Wu S."/>
            <person name="Pasa-Tolic L."/>
            <person name="Chaput D.L."/>
            <person name="Haridas S."/>
            <person name="Grigoriev I.V."/>
            <person name="Santelli C.M."/>
            <person name="Hansel C.M."/>
        </authorList>
    </citation>
    <scope>NUCLEOTIDE SEQUENCE [LARGE SCALE GENOMIC DNA]</scope>
    <source>
        <strain evidence="3 4">AP3s5-JAC2a</strain>
    </source>
</reference>
<dbReference type="AlphaFoldDB" id="A0A177C994"/>
<feature type="transmembrane region" description="Helical" evidence="2">
    <location>
        <begin position="21"/>
        <end position="42"/>
    </location>
</feature>
<feature type="region of interest" description="Disordered" evidence="1">
    <location>
        <begin position="244"/>
        <end position="323"/>
    </location>
</feature>
<feature type="transmembrane region" description="Helical" evidence="2">
    <location>
        <begin position="114"/>
        <end position="136"/>
    </location>
</feature>
<evidence type="ECO:0000313" key="4">
    <source>
        <dbReference type="Proteomes" id="UP000077069"/>
    </source>
</evidence>
<keyword evidence="2" id="KW-1133">Transmembrane helix</keyword>
<keyword evidence="2" id="KW-0472">Membrane</keyword>
<dbReference type="EMBL" id="KV441554">
    <property type="protein sequence ID" value="OAG03409.1"/>
    <property type="molecule type" value="Genomic_DNA"/>
</dbReference>
<evidence type="ECO:0000256" key="1">
    <source>
        <dbReference type="SAM" id="MobiDB-lite"/>
    </source>
</evidence>
<dbReference type="OrthoDB" id="3870692at2759"/>
<dbReference type="InParanoid" id="A0A177C994"/>
<keyword evidence="2" id="KW-0812">Transmembrane</keyword>
<protein>
    <submittedName>
        <fullName evidence="3">Uncharacterized protein</fullName>
    </submittedName>
</protein>
<keyword evidence="4" id="KW-1185">Reference proteome</keyword>
<evidence type="ECO:0000313" key="3">
    <source>
        <dbReference type="EMBL" id="OAG03409.1"/>
    </source>
</evidence>
<feature type="compositionally biased region" description="Basic and acidic residues" evidence="1">
    <location>
        <begin position="248"/>
        <end position="263"/>
    </location>
</feature>
<proteinExistence type="predicted"/>
<sequence length="323" mass="35276">MAKVRRIRIPYDSHPLYSLRRSILIAGTVGVLLNTAILLALSSSYGGMYRLPNFVLSTALLCGSIAFVSYDLVTYGTRTAVILASQAKDDDTLLPQVAHAQPTWPSKVLLVGDFIFAVALQWLFWGLFFVVASSGYYDRYGGSETLEAYANLTNFAASVLHGVAFWKELLARKKSQWQRDLDTRPCGHCGHVTSIQDEASHSEAVITALNEQAGPSSEPGPSTHPTHTNFGRIRKLVLPKWARPASVRRHDSTDDRDVEKEAAGDGAGEPLLVTPDESTEFAGQPSGTYGSMSQSVESLSSVPETIVKKKDKGKKRMVDVDEC</sequence>
<dbReference type="Proteomes" id="UP000077069">
    <property type="component" value="Unassembled WGS sequence"/>
</dbReference>
<gene>
    <name evidence="3" type="ORF">CC84DRAFT_1260572</name>
</gene>
<dbReference type="RefSeq" id="XP_018033774.1">
    <property type="nucleotide sequence ID" value="XM_018184996.1"/>
</dbReference>
<evidence type="ECO:0000256" key="2">
    <source>
        <dbReference type="SAM" id="Phobius"/>
    </source>
</evidence>